<reference evidence="1 2" key="1">
    <citation type="submission" date="2024-01" db="EMBL/GenBank/DDBJ databases">
        <title>The genomes of 5 underutilized Papilionoideae crops provide insights into root nodulation and disease resistanc.</title>
        <authorList>
            <person name="Jiang F."/>
        </authorList>
    </citation>
    <scope>NUCLEOTIDE SEQUENCE [LARGE SCALE GENOMIC DNA]</scope>
    <source>
        <strain evidence="1">LVBAO_FW01</strain>
        <tissue evidence="1">Leaves</tissue>
    </source>
</reference>
<name>A0AAN9KTB0_CANGL</name>
<proteinExistence type="predicted"/>
<accession>A0AAN9KTB0</accession>
<evidence type="ECO:0000313" key="1">
    <source>
        <dbReference type="EMBL" id="KAK7322496.1"/>
    </source>
</evidence>
<dbReference type="AlphaFoldDB" id="A0AAN9KTB0"/>
<sequence length="216" mass="23927">MTRHEQVSVAALEAVTQVIPHPWSQWLGKILIQARMRLNLARTPWLIQKDALVSKIVVLLVLPFSEIGKRIAVIQIMIVAMGGEYARSIPTSAVNLVPFNLPQAQLSFVQYDTTYNQLGQMSQTQASLGFGPPSSLIMSPFCTTGLNQASQASRDGAYLQWPSAAMMYAHSYDQFRHAVFQVNYAHSSTQSGNLCCEKTCLLSVKFVSSRGELYIV</sequence>
<protein>
    <submittedName>
        <fullName evidence="1">Uncharacterized protein</fullName>
    </submittedName>
</protein>
<dbReference type="EMBL" id="JAYMYQ010000006">
    <property type="protein sequence ID" value="KAK7322496.1"/>
    <property type="molecule type" value="Genomic_DNA"/>
</dbReference>
<keyword evidence="2" id="KW-1185">Reference proteome</keyword>
<organism evidence="1 2">
    <name type="scientific">Canavalia gladiata</name>
    <name type="common">Sword bean</name>
    <name type="synonym">Dolichos gladiatus</name>
    <dbReference type="NCBI Taxonomy" id="3824"/>
    <lineage>
        <taxon>Eukaryota</taxon>
        <taxon>Viridiplantae</taxon>
        <taxon>Streptophyta</taxon>
        <taxon>Embryophyta</taxon>
        <taxon>Tracheophyta</taxon>
        <taxon>Spermatophyta</taxon>
        <taxon>Magnoliopsida</taxon>
        <taxon>eudicotyledons</taxon>
        <taxon>Gunneridae</taxon>
        <taxon>Pentapetalae</taxon>
        <taxon>rosids</taxon>
        <taxon>fabids</taxon>
        <taxon>Fabales</taxon>
        <taxon>Fabaceae</taxon>
        <taxon>Papilionoideae</taxon>
        <taxon>50 kb inversion clade</taxon>
        <taxon>NPAAA clade</taxon>
        <taxon>indigoferoid/millettioid clade</taxon>
        <taxon>Phaseoleae</taxon>
        <taxon>Canavalia</taxon>
    </lineage>
</organism>
<dbReference type="Proteomes" id="UP001367508">
    <property type="component" value="Unassembled WGS sequence"/>
</dbReference>
<comment type="caution">
    <text evidence="1">The sequence shown here is derived from an EMBL/GenBank/DDBJ whole genome shotgun (WGS) entry which is preliminary data.</text>
</comment>
<gene>
    <name evidence="1" type="ORF">VNO77_25877</name>
</gene>
<evidence type="ECO:0000313" key="2">
    <source>
        <dbReference type="Proteomes" id="UP001367508"/>
    </source>
</evidence>